<evidence type="ECO:0000259" key="7">
    <source>
        <dbReference type="Pfam" id="PF00460"/>
    </source>
</evidence>
<dbReference type="InterPro" id="IPR006300">
    <property type="entry name" value="FlgB"/>
</dbReference>
<evidence type="ECO:0000256" key="4">
    <source>
        <dbReference type="ARBA" id="ARBA00023143"/>
    </source>
</evidence>
<keyword evidence="9" id="KW-1185">Reference proteome</keyword>
<dbReference type="AlphaFoldDB" id="A0A942TCJ8"/>
<dbReference type="NCBIfam" id="TIGR01396">
    <property type="entry name" value="FlgB"/>
    <property type="match status" value="1"/>
</dbReference>
<evidence type="ECO:0000313" key="8">
    <source>
        <dbReference type="EMBL" id="MBS4193977.1"/>
    </source>
</evidence>
<keyword evidence="8" id="KW-0969">Cilium</keyword>
<comment type="subunit">
    <text evidence="6">The basal body constitutes a major portion of the flagellar organelle and consists of a number of rings mounted on a central rod.</text>
</comment>
<comment type="caution">
    <text evidence="8">The sequence shown here is derived from an EMBL/GenBank/DDBJ whole genome shotgun (WGS) entry which is preliminary data.</text>
</comment>
<dbReference type="Proteomes" id="UP000681414">
    <property type="component" value="Unassembled WGS sequence"/>
</dbReference>
<comment type="similarity">
    <text evidence="2 6">Belongs to the flagella basal body rod proteins family.</text>
</comment>
<protein>
    <recommendedName>
        <fullName evidence="3 6">Flagellar basal body rod protein FlgB</fullName>
    </recommendedName>
</protein>
<keyword evidence="4 6" id="KW-0975">Bacterial flagellum</keyword>
<evidence type="ECO:0000256" key="1">
    <source>
        <dbReference type="ARBA" id="ARBA00004117"/>
    </source>
</evidence>
<gene>
    <name evidence="8" type="primary">flgB</name>
    <name evidence="8" type="ORF">KHA97_02665</name>
</gene>
<reference evidence="8 9" key="1">
    <citation type="submission" date="2021-05" db="EMBL/GenBank/DDBJ databases">
        <title>Novel Bacillus species.</title>
        <authorList>
            <person name="Liu G."/>
        </authorList>
    </citation>
    <scope>NUCLEOTIDE SEQUENCE [LARGE SCALE GENOMIC DNA]</scope>
    <source>
        <strain evidence="9">FJAT-49780</strain>
    </source>
</reference>
<sequence length="129" mass="14529">MQLFSGNIQTLEKALNYSSLKQKTIAQNIANVDVPNYKAKAVSFKEVLADSSSQIEANRTDPRHFRFTVGSEGPQIYTKHNTEYNHNGNNVDIDNEMSDMAANQIYYQALIERLNGKFSTLQNVIKGGR</sequence>
<feature type="domain" description="Flagellar basal body rod protein N-terminal" evidence="7">
    <location>
        <begin position="8"/>
        <end position="38"/>
    </location>
</feature>
<evidence type="ECO:0000256" key="5">
    <source>
        <dbReference type="ARBA" id="ARBA00024934"/>
    </source>
</evidence>
<dbReference type="EMBL" id="JAGYPG010000001">
    <property type="protein sequence ID" value="MBS4193977.1"/>
    <property type="molecule type" value="Genomic_DNA"/>
</dbReference>
<dbReference type="GO" id="GO:0071978">
    <property type="term" value="P:bacterial-type flagellum-dependent swarming motility"/>
    <property type="evidence" value="ECO:0007669"/>
    <property type="project" value="TreeGrafter"/>
</dbReference>
<evidence type="ECO:0000256" key="2">
    <source>
        <dbReference type="ARBA" id="ARBA00009677"/>
    </source>
</evidence>
<keyword evidence="8" id="KW-0282">Flagellum</keyword>
<proteinExistence type="inferred from homology"/>
<evidence type="ECO:0000256" key="6">
    <source>
        <dbReference type="PIRNR" id="PIRNR002889"/>
    </source>
</evidence>
<name>A0A942TCJ8_9BACI</name>
<comment type="function">
    <text evidence="5 6">Structural component of flagellum, the bacterial motility apparatus. Part of the rod structure of flagellar basal body.</text>
</comment>
<organism evidence="8 9">
    <name type="scientific">Lederbergia citri</name>
    <dbReference type="NCBI Taxonomy" id="2833580"/>
    <lineage>
        <taxon>Bacteria</taxon>
        <taxon>Bacillati</taxon>
        <taxon>Bacillota</taxon>
        <taxon>Bacilli</taxon>
        <taxon>Bacillales</taxon>
        <taxon>Bacillaceae</taxon>
        <taxon>Lederbergia</taxon>
    </lineage>
</organism>
<accession>A0A942TCJ8</accession>
<dbReference type="PANTHER" id="PTHR30435">
    <property type="entry name" value="FLAGELLAR PROTEIN"/>
    <property type="match status" value="1"/>
</dbReference>
<dbReference type="GO" id="GO:0030694">
    <property type="term" value="C:bacterial-type flagellum basal body, rod"/>
    <property type="evidence" value="ECO:0007669"/>
    <property type="project" value="InterPro"/>
</dbReference>
<dbReference type="PIRSF" id="PIRSF002889">
    <property type="entry name" value="Rod_FlgB"/>
    <property type="match status" value="1"/>
</dbReference>
<keyword evidence="8" id="KW-0966">Cell projection</keyword>
<dbReference type="Pfam" id="PF00460">
    <property type="entry name" value="Flg_bb_rod"/>
    <property type="match status" value="1"/>
</dbReference>
<comment type="subcellular location">
    <subcellularLocation>
        <location evidence="1 6">Bacterial flagellum basal body</location>
    </subcellularLocation>
</comment>
<dbReference type="RefSeq" id="WP_213123204.1">
    <property type="nucleotide sequence ID" value="NZ_JAGYPG010000001.1"/>
</dbReference>
<dbReference type="InterPro" id="IPR001444">
    <property type="entry name" value="Flag_bb_rod_N"/>
</dbReference>
<evidence type="ECO:0000313" key="9">
    <source>
        <dbReference type="Proteomes" id="UP000681414"/>
    </source>
</evidence>
<dbReference type="PANTHER" id="PTHR30435:SF12">
    <property type="entry name" value="FLAGELLAR BASAL BODY ROD PROTEIN FLGB"/>
    <property type="match status" value="1"/>
</dbReference>
<evidence type="ECO:0000256" key="3">
    <source>
        <dbReference type="ARBA" id="ARBA00014376"/>
    </source>
</evidence>